<dbReference type="FunFam" id="3.40.190.10:FF:000024">
    <property type="entry name" value="Glutamate receptor, ionotropic, delta 1"/>
    <property type="match status" value="1"/>
</dbReference>
<protein>
    <recommendedName>
        <fullName evidence="23">Glutamate receptor</fullName>
    </recommendedName>
</protein>
<dbReference type="PRINTS" id="PR00177">
    <property type="entry name" value="NMDARECEPTOR"/>
</dbReference>
<feature type="binding site" evidence="15">
    <location>
        <position position="235"/>
    </location>
    <ligand>
        <name>L-glutamate</name>
        <dbReference type="ChEBI" id="CHEBI:29985"/>
    </ligand>
</feature>
<keyword evidence="17" id="KW-1015">Disulfide bond</keyword>
<dbReference type="Ensembl" id="ENSCSAVT00000015915.1">
    <property type="protein sequence ID" value="ENSCSAVP00000015736.1"/>
    <property type="gene ID" value="ENSCSAVG00000009241.1"/>
</dbReference>
<evidence type="ECO:0000313" key="22">
    <source>
        <dbReference type="Proteomes" id="UP000007875"/>
    </source>
</evidence>
<evidence type="ECO:0000256" key="6">
    <source>
        <dbReference type="ARBA" id="ARBA00023018"/>
    </source>
</evidence>
<dbReference type="eggNOG" id="KOG1052">
    <property type="taxonomic scope" value="Eukaryota"/>
</dbReference>
<proteinExistence type="predicted"/>
<keyword evidence="7" id="KW-0406">Ion transport</keyword>
<evidence type="ECO:0000313" key="21">
    <source>
        <dbReference type="Ensembl" id="ENSCSAVP00000015736.1"/>
    </source>
</evidence>
<feature type="transmembrane region" description="Helical" evidence="18">
    <location>
        <begin position="181"/>
        <end position="199"/>
    </location>
</feature>
<dbReference type="CDD" id="cd13685">
    <property type="entry name" value="PBP2_iGluR_non_NMDA_like"/>
    <property type="match status" value="1"/>
</dbReference>
<evidence type="ECO:0000256" key="10">
    <source>
        <dbReference type="ARBA" id="ARBA00023180"/>
    </source>
</evidence>
<evidence type="ECO:0008006" key="23">
    <source>
        <dbReference type="Google" id="ProtNLM"/>
    </source>
</evidence>
<dbReference type="Pfam" id="PF10613">
    <property type="entry name" value="Lig_chan-Glu_bd"/>
    <property type="match status" value="1"/>
</dbReference>
<reference evidence="21" key="3">
    <citation type="submission" date="2025-09" db="UniProtKB">
        <authorList>
            <consortium name="Ensembl"/>
        </authorList>
    </citation>
    <scope>IDENTIFICATION</scope>
</reference>
<dbReference type="GO" id="GO:0045211">
    <property type="term" value="C:postsynaptic membrane"/>
    <property type="evidence" value="ECO:0007669"/>
    <property type="project" value="UniProtKB-SubCell"/>
</dbReference>
<dbReference type="AlphaFoldDB" id="H2ZDS0"/>
<keyword evidence="22" id="KW-1185">Reference proteome</keyword>
<evidence type="ECO:0000256" key="3">
    <source>
        <dbReference type="ARBA" id="ARBA00022475"/>
    </source>
</evidence>
<dbReference type="Pfam" id="PF00060">
    <property type="entry name" value="Lig_chan"/>
    <property type="match status" value="1"/>
</dbReference>
<dbReference type="InterPro" id="IPR019594">
    <property type="entry name" value="Glu/Gly-bd"/>
</dbReference>
<dbReference type="PANTHER" id="PTHR18966">
    <property type="entry name" value="IONOTROPIC GLUTAMATE RECEPTOR"/>
    <property type="match status" value="1"/>
</dbReference>
<accession>H2ZDS0</accession>
<keyword evidence="11" id="KW-0628">Postsynaptic cell membrane</keyword>
<evidence type="ECO:0000256" key="4">
    <source>
        <dbReference type="ARBA" id="ARBA00022692"/>
    </source>
</evidence>
<evidence type="ECO:0000256" key="17">
    <source>
        <dbReference type="PIRSR" id="PIRSR601508-3"/>
    </source>
</evidence>
<evidence type="ECO:0000259" key="20">
    <source>
        <dbReference type="SMART" id="SM00918"/>
    </source>
</evidence>
<dbReference type="InterPro" id="IPR001320">
    <property type="entry name" value="Iontro_rcpt_C"/>
</dbReference>
<feature type="site" description="Interaction with the cone snail toxin Con-ikot-ikot" evidence="16">
    <location>
        <position position="241"/>
    </location>
</feature>
<dbReference type="SMART" id="SM00079">
    <property type="entry name" value="PBPe"/>
    <property type="match status" value="1"/>
</dbReference>
<dbReference type="HOGENOM" id="CLU_007257_0_1_1"/>
<dbReference type="GO" id="GO:0015276">
    <property type="term" value="F:ligand-gated monoatomic ion channel activity"/>
    <property type="evidence" value="ECO:0007669"/>
    <property type="project" value="InterPro"/>
</dbReference>
<dbReference type="InterPro" id="IPR015683">
    <property type="entry name" value="Ionotropic_Glu_rcpt"/>
</dbReference>
<evidence type="ECO:0000256" key="12">
    <source>
        <dbReference type="ARBA" id="ARBA00023286"/>
    </source>
</evidence>
<feature type="domain" description="Ionotropic glutamate receptor C-terminal" evidence="19">
    <location>
        <begin position="1"/>
        <end position="347"/>
    </location>
</feature>
<keyword evidence="3" id="KW-1003">Cell membrane</keyword>
<evidence type="ECO:0000256" key="2">
    <source>
        <dbReference type="ARBA" id="ARBA00022448"/>
    </source>
</evidence>
<feature type="domain" description="Ionotropic glutamate receptor L-glutamate and glycine-binding" evidence="20">
    <location>
        <begin position="3"/>
        <end position="63"/>
    </location>
</feature>
<feature type="binding site" evidence="15">
    <location>
        <position position="74"/>
    </location>
    <ligand>
        <name>L-glutamate</name>
        <dbReference type="ChEBI" id="CHEBI:29985"/>
    </ligand>
</feature>
<comment type="subcellular location">
    <subcellularLocation>
        <location evidence="1">Cell membrane</location>
        <topology evidence="1">Multi-pass membrane protein</topology>
    </subcellularLocation>
    <subcellularLocation>
        <location evidence="14">Postsynaptic cell membrane</location>
    </subcellularLocation>
</comment>
<feature type="transmembrane region" description="Helical" evidence="18">
    <location>
        <begin position="117"/>
        <end position="136"/>
    </location>
</feature>
<dbReference type="OMA" id="KNLFGWI"/>
<name>H2ZDS0_CIOSA</name>
<feature type="binding site" evidence="15">
    <location>
        <position position="79"/>
    </location>
    <ligand>
        <name>L-glutamate</name>
        <dbReference type="ChEBI" id="CHEBI:29985"/>
    </ligand>
</feature>
<keyword evidence="6" id="KW-0770">Synapse</keyword>
<feature type="disulfide bond" evidence="17">
    <location>
        <begin position="296"/>
        <end position="351"/>
    </location>
</feature>
<keyword evidence="12" id="KW-1071">Ligand-gated ion channel</keyword>
<keyword evidence="4 18" id="KW-0812">Transmembrane</keyword>
<evidence type="ECO:0000256" key="5">
    <source>
        <dbReference type="ARBA" id="ARBA00022989"/>
    </source>
</evidence>
<dbReference type="FunFam" id="1.10.287.70:FF:000143">
    <property type="entry name" value="Probable glutamate receptor"/>
    <property type="match status" value="1"/>
</dbReference>
<feature type="binding site" evidence="15">
    <location>
        <position position="282"/>
    </location>
    <ligand>
        <name>L-glutamate</name>
        <dbReference type="ChEBI" id="CHEBI:29985"/>
    </ligand>
</feature>
<dbReference type="Gene3D" id="3.40.190.10">
    <property type="entry name" value="Periplasmic binding protein-like II"/>
    <property type="match status" value="2"/>
</dbReference>
<evidence type="ECO:0000256" key="15">
    <source>
        <dbReference type="PIRSR" id="PIRSR601508-1"/>
    </source>
</evidence>
<dbReference type="Proteomes" id="UP000007875">
    <property type="component" value="Unassembled WGS sequence"/>
</dbReference>
<evidence type="ECO:0000256" key="13">
    <source>
        <dbReference type="ARBA" id="ARBA00023303"/>
    </source>
</evidence>
<keyword evidence="8 18" id="KW-0472">Membrane</keyword>
<evidence type="ECO:0000256" key="8">
    <source>
        <dbReference type="ARBA" id="ARBA00023136"/>
    </source>
</evidence>
<dbReference type="GO" id="GO:0038023">
    <property type="term" value="F:signaling receptor activity"/>
    <property type="evidence" value="ECO:0007669"/>
    <property type="project" value="InterPro"/>
</dbReference>
<evidence type="ECO:0000256" key="14">
    <source>
        <dbReference type="ARBA" id="ARBA00034100"/>
    </source>
</evidence>
<keyword evidence="10" id="KW-0325">Glycoprotein</keyword>
<evidence type="ECO:0000256" key="16">
    <source>
        <dbReference type="PIRSR" id="PIRSR601508-2"/>
    </source>
</evidence>
<sequence length="411" mass="46787">DEPFVFVQRDSDGHMVFSGFSIDLLHMLSERIGFRYEVYEVADRKYGAFKDGKWNGLVGDVVSKKADFAIAAMTITPQREKVVDFTKRYMDYAVGILMKKPKAVTNLFAFLNPFDNTVWYAIMAGLFIVSILLYVLNRVSAKQMPGPPYHDMSLHGTFWFVYSSLVQQGTDMNLVTISSQIVTGVWWFFILIIISSYTANLAAHLTVTRMENHITSFRDLSKQNDFVYGTALDTSIFDFLRTKGGFFKVFFLLLKQDTNVTFSDPKEGIQRVKEENYAFLWDVAVIEYLILTDSQCSFSTVPDSIYDKGYGIAVEQGNPIREVMSMAILQLQDSGEITRLKQRWWTSVGKCPIDHTRSRSHSSSELTLENFAGVFCVLACGLVIATLVAIVELCQYMKKTKKLQKHRLVNT</sequence>
<reference evidence="22" key="1">
    <citation type="submission" date="2003-08" db="EMBL/GenBank/DDBJ databases">
        <authorList>
            <person name="Birren B."/>
            <person name="Nusbaum C."/>
            <person name="Abebe A."/>
            <person name="Abouelleil A."/>
            <person name="Adekoya E."/>
            <person name="Ait-zahra M."/>
            <person name="Allen N."/>
            <person name="Allen T."/>
            <person name="An P."/>
            <person name="Anderson M."/>
            <person name="Anderson S."/>
            <person name="Arachchi H."/>
            <person name="Armbruster J."/>
            <person name="Bachantsang P."/>
            <person name="Baldwin J."/>
            <person name="Barry A."/>
            <person name="Bayul T."/>
            <person name="Blitshsteyn B."/>
            <person name="Bloom T."/>
            <person name="Blye J."/>
            <person name="Boguslavskiy L."/>
            <person name="Borowsky M."/>
            <person name="Boukhgalter B."/>
            <person name="Brunache A."/>
            <person name="Butler J."/>
            <person name="Calixte N."/>
            <person name="Calvo S."/>
            <person name="Camarata J."/>
            <person name="Campo K."/>
            <person name="Chang J."/>
            <person name="Cheshatsang Y."/>
            <person name="Citroen M."/>
            <person name="Collymore A."/>
            <person name="Considine T."/>
            <person name="Cook A."/>
            <person name="Cooke P."/>
            <person name="Corum B."/>
            <person name="Cuomo C."/>
            <person name="David R."/>
            <person name="Dawoe T."/>
            <person name="Degray S."/>
            <person name="Dodge S."/>
            <person name="Dooley K."/>
            <person name="Dorje P."/>
            <person name="Dorjee K."/>
            <person name="Dorris L."/>
            <person name="Duffey N."/>
            <person name="Dupes A."/>
            <person name="Elkins T."/>
            <person name="Engels R."/>
            <person name="Erickson J."/>
            <person name="Farina A."/>
            <person name="Faro S."/>
            <person name="Ferreira P."/>
            <person name="Fischer H."/>
            <person name="Fitzgerald M."/>
            <person name="Foley K."/>
            <person name="Gage D."/>
            <person name="Galagan J."/>
            <person name="Gearin G."/>
            <person name="Gnerre S."/>
            <person name="Gnirke A."/>
            <person name="Goyette A."/>
            <person name="Graham J."/>
            <person name="Grandbois E."/>
            <person name="Gyaltsen K."/>
            <person name="Hafez N."/>
            <person name="Hagopian D."/>
            <person name="Hagos B."/>
            <person name="Hall J."/>
            <person name="Hatcher B."/>
            <person name="Heller A."/>
            <person name="Higgins H."/>
            <person name="Honan T."/>
            <person name="Horn A."/>
            <person name="Houde N."/>
            <person name="Hughes L."/>
            <person name="Hulme W."/>
            <person name="Husby E."/>
            <person name="Iliev I."/>
            <person name="Jaffe D."/>
            <person name="Jones C."/>
            <person name="Kamal M."/>
            <person name="Kamat A."/>
            <person name="Kamvysselis M."/>
            <person name="Karlsson E."/>
            <person name="Kells C."/>
            <person name="Kieu A."/>
            <person name="Kisner P."/>
            <person name="Kodira C."/>
            <person name="Kulbokas E."/>
            <person name="Labutti K."/>
            <person name="Lama D."/>
            <person name="Landers T."/>
            <person name="Leger J."/>
            <person name="Levine S."/>
            <person name="Lewis D."/>
            <person name="Lewis T."/>
            <person name="Lindblad-toh K."/>
            <person name="Liu X."/>
            <person name="Lokyitsang T."/>
            <person name="Lokyitsang Y."/>
            <person name="Lucien O."/>
            <person name="Lui A."/>
            <person name="Ma L.J."/>
            <person name="Mabbitt R."/>
            <person name="Macdonald J."/>
            <person name="Maclean C."/>
            <person name="Major J."/>
            <person name="Manning J."/>
            <person name="Marabella R."/>
            <person name="Maru K."/>
            <person name="Matthews C."/>
            <person name="Mauceli E."/>
            <person name="Mccarthy M."/>
            <person name="Mcdonough S."/>
            <person name="Mcghee T."/>
            <person name="Meldrim J."/>
            <person name="Meneus L."/>
            <person name="Mesirov J."/>
            <person name="Mihalev A."/>
            <person name="Mihova T."/>
            <person name="Mikkelsen T."/>
            <person name="Mlenga V."/>
            <person name="Moru K."/>
            <person name="Mozes J."/>
            <person name="Mulrain L."/>
            <person name="Munson G."/>
            <person name="Naylor J."/>
            <person name="Newes C."/>
            <person name="Nguyen C."/>
            <person name="Nguyen N."/>
            <person name="Nguyen T."/>
            <person name="Nicol R."/>
            <person name="Nielsen C."/>
            <person name="Nizzari M."/>
            <person name="Norbu C."/>
            <person name="Norbu N."/>
            <person name="O'donnell P."/>
            <person name="Okoawo O."/>
            <person name="O'leary S."/>
            <person name="Omotosho B."/>
            <person name="O'neill K."/>
            <person name="Osman S."/>
            <person name="Parker S."/>
            <person name="Perrin D."/>
            <person name="Phunkhang P."/>
            <person name="Piqani B."/>
            <person name="Purcell S."/>
            <person name="Rachupka T."/>
            <person name="Ramasamy U."/>
            <person name="Rameau R."/>
            <person name="Ray V."/>
            <person name="Raymond C."/>
            <person name="Retta R."/>
            <person name="Richardson S."/>
            <person name="Rise C."/>
            <person name="Rodriguez J."/>
            <person name="Rogers J."/>
            <person name="Rogov P."/>
            <person name="Rutman M."/>
            <person name="Schupbach R."/>
            <person name="Seaman C."/>
            <person name="Settipalli S."/>
            <person name="Sharpe T."/>
            <person name="Sheridan J."/>
            <person name="Sherpa N."/>
            <person name="Shi J."/>
            <person name="Smirnov S."/>
            <person name="Smith C."/>
            <person name="Sougnez C."/>
            <person name="Spencer B."/>
            <person name="Stalker J."/>
            <person name="Stange-thomann N."/>
            <person name="Stavropoulos S."/>
            <person name="Stetson K."/>
            <person name="Stone C."/>
            <person name="Stone S."/>
            <person name="Stubbs M."/>
            <person name="Talamas J."/>
            <person name="Tchuinga P."/>
            <person name="Tenzing P."/>
            <person name="Tesfaye S."/>
            <person name="Theodore J."/>
            <person name="Thoulutsang Y."/>
            <person name="Topham K."/>
            <person name="Towey S."/>
            <person name="Tsamla T."/>
            <person name="Tsomo N."/>
            <person name="Vallee D."/>
            <person name="Vassiliev H."/>
            <person name="Venkataraman V."/>
            <person name="Vinson J."/>
            <person name="Vo A."/>
            <person name="Wade C."/>
            <person name="Wang S."/>
            <person name="Wangchuk T."/>
            <person name="Wangdi T."/>
            <person name="Whittaker C."/>
            <person name="Wilkinson J."/>
            <person name="Wu Y."/>
            <person name="Wyman D."/>
            <person name="Yadav S."/>
            <person name="Yang S."/>
            <person name="Yang X."/>
            <person name="Yeager S."/>
            <person name="Yee E."/>
            <person name="Young G."/>
            <person name="Zainoun J."/>
            <person name="Zembeck L."/>
            <person name="Zimmer A."/>
            <person name="Zody M."/>
            <person name="Lander E."/>
        </authorList>
    </citation>
    <scope>NUCLEOTIDE SEQUENCE [LARGE SCALE GENOMIC DNA]</scope>
</reference>
<evidence type="ECO:0000256" key="9">
    <source>
        <dbReference type="ARBA" id="ARBA00023170"/>
    </source>
</evidence>
<dbReference type="Gene3D" id="1.10.287.70">
    <property type="match status" value="1"/>
</dbReference>
<dbReference type="SMART" id="SM00918">
    <property type="entry name" value="Lig_chan-Glu_bd"/>
    <property type="match status" value="1"/>
</dbReference>
<organism evidence="21 22">
    <name type="scientific">Ciona savignyi</name>
    <name type="common">Pacific transparent sea squirt</name>
    <dbReference type="NCBI Taxonomy" id="51511"/>
    <lineage>
        <taxon>Eukaryota</taxon>
        <taxon>Metazoa</taxon>
        <taxon>Chordata</taxon>
        <taxon>Tunicata</taxon>
        <taxon>Ascidiacea</taxon>
        <taxon>Phlebobranchia</taxon>
        <taxon>Cionidae</taxon>
        <taxon>Ciona</taxon>
    </lineage>
</organism>
<evidence type="ECO:0000259" key="19">
    <source>
        <dbReference type="SMART" id="SM00079"/>
    </source>
</evidence>
<keyword evidence="9" id="KW-0675">Receptor</keyword>
<keyword evidence="5 18" id="KW-1133">Transmembrane helix</keyword>
<evidence type="ECO:0000256" key="18">
    <source>
        <dbReference type="SAM" id="Phobius"/>
    </source>
</evidence>
<dbReference type="InterPro" id="IPR001508">
    <property type="entry name" value="Iono_Glu_rcpt_met"/>
</dbReference>
<evidence type="ECO:0000256" key="1">
    <source>
        <dbReference type="ARBA" id="ARBA00004651"/>
    </source>
</evidence>
<reference evidence="21" key="2">
    <citation type="submission" date="2025-08" db="UniProtKB">
        <authorList>
            <consortium name="Ensembl"/>
        </authorList>
    </citation>
    <scope>IDENTIFICATION</scope>
</reference>
<keyword evidence="13" id="KW-0407">Ion channel</keyword>
<evidence type="ECO:0000256" key="11">
    <source>
        <dbReference type="ARBA" id="ARBA00023257"/>
    </source>
</evidence>
<feature type="transmembrane region" description="Helical" evidence="18">
    <location>
        <begin position="371"/>
        <end position="394"/>
    </location>
</feature>
<evidence type="ECO:0000256" key="7">
    <source>
        <dbReference type="ARBA" id="ARBA00023065"/>
    </source>
</evidence>
<dbReference type="STRING" id="51511.ENSCSAVP00000015736"/>
<dbReference type="InParanoid" id="H2ZDS0"/>
<keyword evidence="2" id="KW-0813">Transport</keyword>
<feature type="site" description="Crucial to convey clamshell closure to channel opening" evidence="16">
    <location>
        <position position="214"/>
    </location>
</feature>
<dbReference type="SUPFAM" id="SSF53850">
    <property type="entry name" value="Periplasmic binding protein-like II"/>
    <property type="match status" value="1"/>
</dbReference>
<dbReference type="GeneTree" id="ENSGT00940000167320"/>